<keyword evidence="3" id="KW-1185">Reference proteome</keyword>
<feature type="compositionally biased region" description="Basic and acidic residues" evidence="1">
    <location>
        <begin position="17"/>
        <end position="28"/>
    </location>
</feature>
<dbReference type="EMBL" id="BQNB010008659">
    <property type="protein sequence ID" value="GJS52487.1"/>
    <property type="molecule type" value="Genomic_DNA"/>
</dbReference>
<feature type="compositionally biased region" description="Basic and acidic residues" evidence="1">
    <location>
        <begin position="119"/>
        <end position="130"/>
    </location>
</feature>
<feature type="region of interest" description="Disordered" evidence="1">
    <location>
        <begin position="1"/>
        <end position="28"/>
    </location>
</feature>
<feature type="region of interest" description="Disordered" evidence="1">
    <location>
        <begin position="119"/>
        <end position="141"/>
    </location>
</feature>
<evidence type="ECO:0000313" key="2">
    <source>
        <dbReference type="EMBL" id="GJS52487.1"/>
    </source>
</evidence>
<name>A0ABQ4WHW8_9ASTR</name>
<evidence type="ECO:0000256" key="1">
    <source>
        <dbReference type="SAM" id="MobiDB-lite"/>
    </source>
</evidence>
<sequence length="233" mass="26199">MKSKRCRQNTRHRRRPHEREKGRNVRGRRTLEERKEVIYFSMHQSKSKSEHIDEFHNMVGDLAAIDTTISNEDHALLLLTSLPSSYDNVMETLLYGRETLKLEDVLATLNSRELQKMMEAKGDGGGREEAANSDQVSGSGADEYDSADVMLAMSVEELSTQQCMKSGVARHLGVAGYSSRMVLRDKRTLLAKPGDGVAAIKRRHQDIHGNGIRDPGMTSRCGQLKVDLEPSMW</sequence>
<comment type="caution">
    <text evidence="2">The sequence shown here is derived from an EMBL/GenBank/DDBJ whole genome shotgun (WGS) entry which is preliminary data.</text>
</comment>
<accession>A0ABQ4WHW8</accession>
<reference evidence="2" key="2">
    <citation type="submission" date="2022-01" db="EMBL/GenBank/DDBJ databases">
        <authorList>
            <person name="Yamashiro T."/>
            <person name="Shiraishi A."/>
            <person name="Satake H."/>
            <person name="Nakayama K."/>
        </authorList>
    </citation>
    <scope>NUCLEOTIDE SEQUENCE</scope>
</reference>
<evidence type="ECO:0008006" key="4">
    <source>
        <dbReference type="Google" id="ProtNLM"/>
    </source>
</evidence>
<dbReference type="Pfam" id="PF14223">
    <property type="entry name" value="Retrotran_gag_2"/>
    <property type="match status" value="1"/>
</dbReference>
<evidence type="ECO:0000313" key="3">
    <source>
        <dbReference type="Proteomes" id="UP001151760"/>
    </source>
</evidence>
<reference evidence="2" key="1">
    <citation type="journal article" date="2022" name="Int. J. Mol. Sci.">
        <title>Draft Genome of Tanacetum Coccineum: Genomic Comparison of Closely Related Tanacetum-Family Plants.</title>
        <authorList>
            <person name="Yamashiro T."/>
            <person name="Shiraishi A."/>
            <person name="Nakayama K."/>
            <person name="Satake H."/>
        </authorList>
    </citation>
    <scope>NUCLEOTIDE SEQUENCE</scope>
</reference>
<feature type="compositionally biased region" description="Basic residues" evidence="1">
    <location>
        <begin position="1"/>
        <end position="16"/>
    </location>
</feature>
<proteinExistence type="predicted"/>
<dbReference type="Proteomes" id="UP001151760">
    <property type="component" value="Unassembled WGS sequence"/>
</dbReference>
<gene>
    <name evidence="2" type="ORF">Tco_0625849</name>
</gene>
<protein>
    <recommendedName>
        <fullName evidence="4">Retrovirus-related Pol polyprotein from transposon TNT 1-94</fullName>
    </recommendedName>
</protein>
<organism evidence="2 3">
    <name type="scientific">Tanacetum coccineum</name>
    <dbReference type="NCBI Taxonomy" id="301880"/>
    <lineage>
        <taxon>Eukaryota</taxon>
        <taxon>Viridiplantae</taxon>
        <taxon>Streptophyta</taxon>
        <taxon>Embryophyta</taxon>
        <taxon>Tracheophyta</taxon>
        <taxon>Spermatophyta</taxon>
        <taxon>Magnoliopsida</taxon>
        <taxon>eudicotyledons</taxon>
        <taxon>Gunneridae</taxon>
        <taxon>Pentapetalae</taxon>
        <taxon>asterids</taxon>
        <taxon>campanulids</taxon>
        <taxon>Asterales</taxon>
        <taxon>Asteraceae</taxon>
        <taxon>Asteroideae</taxon>
        <taxon>Anthemideae</taxon>
        <taxon>Anthemidinae</taxon>
        <taxon>Tanacetum</taxon>
    </lineage>
</organism>